<dbReference type="CDD" id="cd08896">
    <property type="entry name" value="SRPBCC_CalC_Aha1-like_3"/>
    <property type="match status" value="1"/>
</dbReference>
<evidence type="ECO:0000259" key="2">
    <source>
        <dbReference type="Pfam" id="PF08327"/>
    </source>
</evidence>
<dbReference type="InterPro" id="IPR013538">
    <property type="entry name" value="ASHA1/2-like_C"/>
</dbReference>
<comment type="caution">
    <text evidence="3">The sequence shown here is derived from an EMBL/GenBank/DDBJ whole genome shotgun (WGS) entry which is preliminary data.</text>
</comment>
<feature type="domain" description="Activator of Hsp90 ATPase homologue 1/2-like C-terminal" evidence="2">
    <location>
        <begin position="15"/>
        <end position="148"/>
    </location>
</feature>
<name>A0A3N1ME62_9PROT</name>
<evidence type="ECO:0000313" key="4">
    <source>
        <dbReference type="Proteomes" id="UP000278222"/>
    </source>
</evidence>
<gene>
    <name evidence="3" type="ORF">EDC65_0202</name>
</gene>
<dbReference type="Gene3D" id="3.30.530.20">
    <property type="match status" value="1"/>
</dbReference>
<dbReference type="RefSeq" id="WP_123687835.1">
    <property type="nucleotide sequence ID" value="NZ_AP019700.1"/>
</dbReference>
<dbReference type="AlphaFoldDB" id="A0A3N1ME62"/>
<sequence>MTETKLDLSLTRLIDASPELCFRAWTQHLPEWWGPHGMTTPVCEMDLRAGGVMRTVMRAPDGSEYPHQGVFLEVTAPRRIVMTDAFGAGWRPAGKPFMVGVSTFEPEGNGTRYTAGAMHWNEEDIKAHEAMGFHDGWGQSADRFEAVIARLKAEGGR</sequence>
<proteinExistence type="inferred from homology"/>
<evidence type="ECO:0000313" key="3">
    <source>
        <dbReference type="EMBL" id="ROQ01030.1"/>
    </source>
</evidence>
<comment type="similarity">
    <text evidence="1">Belongs to the AHA1 family.</text>
</comment>
<dbReference type="Proteomes" id="UP000278222">
    <property type="component" value="Unassembled WGS sequence"/>
</dbReference>
<dbReference type="EMBL" id="RJKX01000011">
    <property type="protein sequence ID" value="ROQ01030.1"/>
    <property type="molecule type" value="Genomic_DNA"/>
</dbReference>
<dbReference type="SUPFAM" id="SSF55961">
    <property type="entry name" value="Bet v1-like"/>
    <property type="match status" value="1"/>
</dbReference>
<organism evidence="3 4">
    <name type="scientific">Stella humosa</name>
    <dbReference type="NCBI Taxonomy" id="94"/>
    <lineage>
        <taxon>Bacteria</taxon>
        <taxon>Pseudomonadati</taxon>
        <taxon>Pseudomonadota</taxon>
        <taxon>Alphaproteobacteria</taxon>
        <taxon>Rhodospirillales</taxon>
        <taxon>Stellaceae</taxon>
        <taxon>Stella</taxon>
    </lineage>
</organism>
<accession>A0A3N1ME62</accession>
<keyword evidence="4" id="KW-1185">Reference proteome</keyword>
<reference evidence="3 4" key="1">
    <citation type="submission" date="2018-11" db="EMBL/GenBank/DDBJ databases">
        <title>Genomic Encyclopedia of Type Strains, Phase IV (KMG-IV): sequencing the most valuable type-strain genomes for metagenomic binning, comparative biology and taxonomic classification.</title>
        <authorList>
            <person name="Goeker M."/>
        </authorList>
    </citation>
    <scope>NUCLEOTIDE SEQUENCE [LARGE SCALE GENOMIC DNA]</scope>
    <source>
        <strain evidence="3 4">DSM 5900</strain>
    </source>
</reference>
<evidence type="ECO:0000256" key="1">
    <source>
        <dbReference type="ARBA" id="ARBA00006817"/>
    </source>
</evidence>
<dbReference type="InterPro" id="IPR023393">
    <property type="entry name" value="START-like_dom_sf"/>
</dbReference>
<dbReference type="Pfam" id="PF08327">
    <property type="entry name" value="AHSA1"/>
    <property type="match status" value="1"/>
</dbReference>
<dbReference type="OrthoDB" id="9805228at2"/>
<protein>
    <submittedName>
        <fullName evidence="3">Uncharacterized protein YndB with AHSA1/START domain</fullName>
    </submittedName>
</protein>